<organism evidence="1 2">
    <name type="scientific">Arboricoccus pini</name>
    <dbReference type="NCBI Taxonomy" id="1963835"/>
    <lineage>
        <taxon>Bacteria</taxon>
        <taxon>Pseudomonadati</taxon>
        <taxon>Pseudomonadota</taxon>
        <taxon>Alphaproteobacteria</taxon>
        <taxon>Geminicoccales</taxon>
        <taxon>Geminicoccaceae</taxon>
        <taxon>Arboricoccus</taxon>
    </lineage>
</organism>
<reference evidence="1 2" key="1">
    <citation type="submission" date="2017-06" db="EMBL/GenBank/DDBJ databases">
        <authorList>
            <person name="Kim H.J."/>
            <person name="Triplett B.A."/>
        </authorList>
    </citation>
    <scope>NUCLEOTIDE SEQUENCE [LARGE SCALE GENOMIC DNA]</scope>
    <source>
        <strain evidence="1 2">B29T1</strain>
    </source>
</reference>
<sequence length="270" mass="28490">MTARIASLGMYDAPWLQSANDAVWSALAAILQDRNLKDVPSSLDRRAAPPAVWQAPDLLMAQTCGYPLRTFLRGRVRYVATPSYAWPCIERGRHCSVVIVAADSPIEEVAELRGQVVAVNGPDSNSGMNLLRALIAPHAAGRPFFARVLPTGAHLASMAAVAKGYAGVAAIDAITYGLAAHHRPELTEGLRVLAVSASTPGLPLITSLATNAAEIDVMRAALRDLIADPAAAEGLAMLGISGFEVLEESDYDSILDLEAQAIVQGYPVLA</sequence>
<dbReference type="Pfam" id="PF12974">
    <property type="entry name" value="Phosphonate-bd"/>
    <property type="match status" value="1"/>
</dbReference>
<dbReference type="OrthoDB" id="7353682at2"/>
<dbReference type="PANTHER" id="PTHR35841:SF1">
    <property type="entry name" value="PHOSPHONATES-BINDING PERIPLASMIC PROTEIN"/>
    <property type="match status" value="1"/>
</dbReference>
<gene>
    <name evidence="1" type="ORF">SAMN07250955_10226</name>
</gene>
<evidence type="ECO:0000313" key="2">
    <source>
        <dbReference type="Proteomes" id="UP000197065"/>
    </source>
</evidence>
<evidence type="ECO:0000313" key="1">
    <source>
        <dbReference type="EMBL" id="SNB60694.1"/>
    </source>
</evidence>
<dbReference type="AlphaFoldDB" id="A0A212QMV9"/>
<name>A0A212QMV9_9PROT</name>
<protein>
    <submittedName>
        <fullName evidence="1">ABC-type phosphate/phosphonate transport system, substrate-binding protein</fullName>
    </submittedName>
</protein>
<dbReference type="PANTHER" id="PTHR35841">
    <property type="entry name" value="PHOSPHONATES-BINDING PERIPLASMIC PROTEIN"/>
    <property type="match status" value="1"/>
</dbReference>
<dbReference type="Gene3D" id="3.40.190.10">
    <property type="entry name" value="Periplasmic binding protein-like II"/>
    <property type="match status" value="1"/>
</dbReference>
<accession>A0A212QMV9</accession>
<proteinExistence type="predicted"/>
<dbReference type="EMBL" id="FYEH01000002">
    <property type="protein sequence ID" value="SNB60694.1"/>
    <property type="molecule type" value="Genomic_DNA"/>
</dbReference>
<dbReference type="Proteomes" id="UP000197065">
    <property type="component" value="Unassembled WGS sequence"/>
</dbReference>
<dbReference type="SUPFAM" id="SSF53850">
    <property type="entry name" value="Periplasmic binding protein-like II"/>
    <property type="match status" value="1"/>
</dbReference>
<keyword evidence="2" id="KW-1185">Reference proteome</keyword>